<name>A0A565CWJ2_9BRAS</name>
<dbReference type="AlphaFoldDB" id="A0A565CWJ2"/>
<dbReference type="PANTHER" id="PTHR34564:SF3">
    <property type="entry name" value="PEPTIDYL-PROLYL CIS-TRANS ISOMERASE G"/>
    <property type="match status" value="1"/>
</dbReference>
<keyword evidence="3" id="KW-1185">Reference proteome</keyword>
<sequence length="90" mass="10441">MDNFIVNLGPRKKTSRPVLLVFLLVILIVTCQFEWRQQLVELDAARTLAQKQQQEGEDKSIVKSDTEWERKKTKEAEPKEKNKEELGGSQ</sequence>
<protein>
    <submittedName>
        <fullName evidence="2">Uncharacterized protein</fullName>
    </submittedName>
</protein>
<evidence type="ECO:0000313" key="2">
    <source>
        <dbReference type="EMBL" id="VVB18075.1"/>
    </source>
</evidence>
<comment type="caution">
    <text evidence="2">The sequence shown here is derived from an EMBL/GenBank/DDBJ whole genome shotgun (WGS) entry which is preliminary data.</text>
</comment>
<feature type="compositionally biased region" description="Basic and acidic residues" evidence="1">
    <location>
        <begin position="54"/>
        <end position="90"/>
    </location>
</feature>
<evidence type="ECO:0000313" key="3">
    <source>
        <dbReference type="Proteomes" id="UP000489600"/>
    </source>
</evidence>
<accession>A0A565CWJ2</accession>
<feature type="region of interest" description="Disordered" evidence="1">
    <location>
        <begin position="50"/>
        <end position="90"/>
    </location>
</feature>
<dbReference type="EMBL" id="CABITT030000008">
    <property type="protein sequence ID" value="VVB18075.1"/>
    <property type="molecule type" value="Genomic_DNA"/>
</dbReference>
<reference evidence="2" key="1">
    <citation type="submission" date="2019-07" db="EMBL/GenBank/DDBJ databases">
        <authorList>
            <person name="Dittberner H."/>
        </authorList>
    </citation>
    <scope>NUCLEOTIDE SEQUENCE [LARGE SCALE GENOMIC DNA]</scope>
</reference>
<dbReference type="Proteomes" id="UP000489600">
    <property type="component" value="Unassembled WGS sequence"/>
</dbReference>
<evidence type="ECO:0000256" key="1">
    <source>
        <dbReference type="SAM" id="MobiDB-lite"/>
    </source>
</evidence>
<gene>
    <name evidence="2" type="ORF">ANE_LOCUS28519</name>
</gene>
<organism evidence="2 3">
    <name type="scientific">Arabis nemorensis</name>
    <dbReference type="NCBI Taxonomy" id="586526"/>
    <lineage>
        <taxon>Eukaryota</taxon>
        <taxon>Viridiplantae</taxon>
        <taxon>Streptophyta</taxon>
        <taxon>Embryophyta</taxon>
        <taxon>Tracheophyta</taxon>
        <taxon>Spermatophyta</taxon>
        <taxon>Magnoliopsida</taxon>
        <taxon>eudicotyledons</taxon>
        <taxon>Gunneridae</taxon>
        <taxon>Pentapetalae</taxon>
        <taxon>rosids</taxon>
        <taxon>malvids</taxon>
        <taxon>Brassicales</taxon>
        <taxon>Brassicaceae</taxon>
        <taxon>Arabideae</taxon>
        <taxon>Arabis</taxon>
    </lineage>
</organism>
<dbReference type="PANTHER" id="PTHR34564">
    <property type="entry name" value="PEPTIDYL-PROLYL CIS-TRANS ISOMERASE G"/>
    <property type="match status" value="1"/>
</dbReference>
<proteinExistence type="predicted"/>